<dbReference type="Proteomes" id="UP000499080">
    <property type="component" value="Unassembled WGS sequence"/>
</dbReference>
<dbReference type="EMBL" id="BGPR01007467">
    <property type="protein sequence ID" value="GBN27079.1"/>
    <property type="molecule type" value="Genomic_DNA"/>
</dbReference>
<accession>A0A4Y2MKI1</accession>
<keyword evidence="1" id="KW-0472">Membrane</keyword>
<keyword evidence="3" id="KW-1185">Reference proteome</keyword>
<feature type="transmembrane region" description="Helical" evidence="1">
    <location>
        <begin position="25"/>
        <end position="44"/>
    </location>
</feature>
<comment type="caution">
    <text evidence="2">The sequence shown here is derived from an EMBL/GenBank/DDBJ whole genome shotgun (WGS) entry which is preliminary data.</text>
</comment>
<name>A0A4Y2MKI1_ARAVE</name>
<keyword evidence="1" id="KW-0812">Transmembrane</keyword>
<evidence type="ECO:0000313" key="3">
    <source>
        <dbReference type="Proteomes" id="UP000499080"/>
    </source>
</evidence>
<protein>
    <submittedName>
        <fullName evidence="2">Uncharacterized protein</fullName>
    </submittedName>
</protein>
<evidence type="ECO:0000256" key="1">
    <source>
        <dbReference type="SAM" id="Phobius"/>
    </source>
</evidence>
<organism evidence="2 3">
    <name type="scientific">Araneus ventricosus</name>
    <name type="common">Orbweaver spider</name>
    <name type="synonym">Epeira ventricosa</name>
    <dbReference type="NCBI Taxonomy" id="182803"/>
    <lineage>
        <taxon>Eukaryota</taxon>
        <taxon>Metazoa</taxon>
        <taxon>Ecdysozoa</taxon>
        <taxon>Arthropoda</taxon>
        <taxon>Chelicerata</taxon>
        <taxon>Arachnida</taxon>
        <taxon>Araneae</taxon>
        <taxon>Araneomorphae</taxon>
        <taxon>Entelegynae</taxon>
        <taxon>Araneoidea</taxon>
        <taxon>Araneidae</taxon>
        <taxon>Araneus</taxon>
    </lineage>
</organism>
<sequence>MSTKLTHLGEISGVYANIELQKTRFLRYIELVFLWFSVFIYLLYPAIQAGKSITSCPQIVFLPLTGSERMLSSSLNMDLSLPTPKAFTSLTAINAVVQNWHNISLCHGVRPHSVLTSEKAIAKFRTRMAEKSRQ</sequence>
<proteinExistence type="predicted"/>
<gene>
    <name evidence="2" type="ORF">AVEN_158766_1</name>
</gene>
<dbReference type="AlphaFoldDB" id="A0A4Y2MKI1"/>
<keyword evidence="1" id="KW-1133">Transmembrane helix</keyword>
<reference evidence="2 3" key="1">
    <citation type="journal article" date="2019" name="Sci. Rep.">
        <title>Orb-weaving spider Araneus ventricosus genome elucidates the spidroin gene catalogue.</title>
        <authorList>
            <person name="Kono N."/>
            <person name="Nakamura H."/>
            <person name="Ohtoshi R."/>
            <person name="Moran D.A.P."/>
            <person name="Shinohara A."/>
            <person name="Yoshida Y."/>
            <person name="Fujiwara M."/>
            <person name="Mori M."/>
            <person name="Tomita M."/>
            <person name="Arakawa K."/>
        </authorList>
    </citation>
    <scope>NUCLEOTIDE SEQUENCE [LARGE SCALE GENOMIC DNA]</scope>
</reference>
<evidence type="ECO:0000313" key="2">
    <source>
        <dbReference type="EMBL" id="GBN27079.1"/>
    </source>
</evidence>